<dbReference type="Pfam" id="PF02518">
    <property type="entry name" value="HATPase_c"/>
    <property type="match status" value="1"/>
</dbReference>
<evidence type="ECO:0000256" key="3">
    <source>
        <dbReference type="ARBA" id="ARBA00012438"/>
    </source>
</evidence>
<evidence type="ECO:0000256" key="5">
    <source>
        <dbReference type="ARBA" id="ARBA00022679"/>
    </source>
</evidence>
<evidence type="ECO:0000256" key="15">
    <source>
        <dbReference type="ARBA" id="ARBA00058004"/>
    </source>
</evidence>
<dbReference type="InterPro" id="IPR005467">
    <property type="entry name" value="His_kinase_dom"/>
</dbReference>
<keyword evidence="11 17" id="KW-1133">Transmembrane helix</keyword>
<evidence type="ECO:0000256" key="16">
    <source>
        <dbReference type="ARBA" id="ARBA00070152"/>
    </source>
</evidence>
<dbReference type="InterPro" id="IPR000014">
    <property type="entry name" value="PAS"/>
</dbReference>
<keyword evidence="4" id="KW-0597">Phosphoprotein</keyword>
<dbReference type="PROSITE" id="PS50113">
    <property type="entry name" value="PAC"/>
    <property type="match status" value="1"/>
</dbReference>
<evidence type="ECO:0000256" key="12">
    <source>
        <dbReference type="ARBA" id="ARBA00023012"/>
    </source>
</evidence>
<dbReference type="GO" id="GO:0009927">
    <property type="term" value="F:histidine phosphotransfer kinase activity"/>
    <property type="evidence" value="ECO:0007669"/>
    <property type="project" value="TreeGrafter"/>
</dbReference>
<comment type="catalytic activity">
    <reaction evidence="1">
        <text>ATP + protein L-histidine = ADP + protein N-phospho-L-histidine.</text>
        <dbReference type="EC" id="2.7.13.3"/>
    </reaction>
</comment>
<name>A0A6L6Q385_9BURK</name>
<evidence type="ECO:0000256" key="17">
    <source>
        <dbReference type="SAM" id="Phobius"/>
    </source>
</evidence>
<dbReference type="InterPro" id="IPR003661">
    <property type="entry name" value="HisK_dim/P_dom"/>
</dbReference>
<keyword evidence="13" id="KW-0843">Virulence</keyword>
<keyword evidence="14 17" id="KW-0472">Membrane</keyword>
<sequence>MRRRRARGDVSIALLVSVALTAVVTVVLAAFAVYFYLSEKEQRWDQLRHSLATSADELASAVALPVWNFDEAQIVTIMKSGLSNRALHASMVAPAGAHHPYILLRNDAGQLVSSLVAPQDPDLLVEKRDMIVEGQSIGAITLYATPAPLLAELRQRSAAIAGMIVILDLALVAGLYLLLWHVMLKPVRAIGRYAVLVQAGLNADATMPRAWYFGELKGLYGAIRQMVGLLQHRYEAMHASEQRLQIATRAAGIGIWDWNIETGVADWDDQMFRLYGAKREDVQNAVQLWRDMLHPDDVADSEAALRRVLDGSSIESAHQFRIVWPDGSVRHIQTDSLVLRSPDGRPLRMVGVNYDITAHKLAQQELERHRHHLEELVGERTRALSVAVAQAQAANQAKSVFLANMSHELRTPLHSVIGFSRLLADAPHMQPEDRRNLGIIYGSGQHLLELINDILELSRIEAGRAHLQPDVLLLPEMVQDVTDMVSVRAAQAGLRLLLDSAGLPPRVRVDGTKLRQVLLNLMSNAVKFTRTGHVRLEARAARDDVGGWLLSFAVSDTGPGIAAADQQRIFEPFVQAGNGGAVEGTGLGLAISREFVQLMGGALSVQSAPGQGATFRFSIPAESAQYGQAQQPVPHVERAPAAPPATTVLSAAQLDRLDPAVRHALREAVLQLNLQQVRDLLAPLPEELDDVVAGIEAMLQQHAYPQLCTLLGGPGAAAQGIDMQEQAG</sequence>
<dbReference type="InterPro" id="IPR013655">
    <property type="entry name" value="PAS_fold_3"/>
</dbReference>
<keyword evidence="10" id="KW-0067">ATP-binding</keyword>
<evidence type="ECO:0000256" key="1">
    <source>
        <dbReference type="ARBA" id="ARBA00000085"/>
    </source>
</evidence>
<dbReference type="Pfam" id="PF08447">
    <property type="entry name" value="PAS_3"/>
    <property type="match status" value="1"/>
</dbReference>
<feature type="domain" description="PAC" evidence="20">
    <location>
        <begin position="316"/>
        <end position="368"/>
    </location>
</feature>
<dbReference type="SMART" id="SM00387">
    <property type="entry name" value="HATPase_c"/>
    <property type="match status" value="1"/>
</dbReference>
<evidence type="ECO:0000256" key="11">
    <source>
        <dbReference type="ARBA" id="ARBA00022989"/>
    </source>
</evidence>
<evidence type="ECO:0000313" key="21">
    <source>
        <dbReference type="EMBL" id="MTW03889.1"/>
    </source>
</evidence>
<feature type="domain" description="PAS" evidence="19">
    <location>
        <begin position="240"/>
        <end position="312"/>
    </location>
</feature>
<evidence type="ECO:0000256" key="8">
    <source>
        <dbReference type="ARBA" id="ARBA00022741"/>
    </source>
</evidence>
<feature type="domain" description="Histidine kinase" evidence="18">
    <location>
        <begin position="404"/>
        <end position="623"/>
    </location>
</feature>
<dbReference type="AlphaFoldDB" id="A0A6L6Q385"/>
<evidence type="ECO:0000259" key="20">
    <source>
        <dbReference type="PROSITE" id="PS50113"/>
    </source>
</evidence>
<feature type="transmembrane region" description="Helical" evidence="17">
    <location>
        <begin position="158"/>
        <end position="179"/>
    </location>
</feature>
<dbReference type="InterPro" id="IPR001610">
    <property type="entry name" value="PAC"/>
</dbReference>
<dbReference type="InterPro" id="IPR036097">
    <property type="entry name" value="HisK_dim/P_sf"/>
</dbReference>
<dbReference type="InterPro" id="IPR004358">
    <property type="entry name" value="Sig_transdc_His_kin-like_C"/>
</dbReference>
<dbReference type="Gene3D" id="3.30.450.20">
    <property type="entry name" value="PAS domain"/>
    <property type="match status" value="1"/>
</dbReference>
<evidence type="ECO:0000256" key="9">
    <source>
        <dbReference type="ARBA" id="ARBA00022777"/>
    </source>
</evidence>
<dbReference type="SMART" id="SM00091">
    <property type="entry name" value="PAS"/>
    <property type="match status" value="1"/>
</dbReference>
<evidence type="ECO:0000256" key="4">
    <source>
        <dbReference type="ARBA" id="ARBA00022553"/>
    </source>
</evidence>
<organism evidence="21 22">
    <name type="scientific">Pseudoduganella ginsengisoli</name>
    <dbReference type="NCBI Taxonomy" id="1462440"/>
    <lineage>
        <taxon>Bacteria</taxon>
        <taxon>Pseudomonadati</taxon>
        <taxon>Pseudomonadota</taxon>
        <taxon>Betaproteobacteria</taxon>
        <taxon>Burkholderiales</taxon>
        <taxon>Oxalobacteraceae</taxon>
        <taxon>Telluria group</taxon>
        <taxon>Pseudoduganella</taxon>
    </lineage>
</organism>
<dbReference type="InterPro" id="IPR035965">
    <property type="entry name" value="PAS-like_dom_sf"/>
</dbReference>
<dbReference type="FunFam" id="1.10.287.130:FF:000004">
    <property type="entry name" value="Ethylene receptor 1"/>
    <property type="match status" value="1"/>
</dbReference>
<dbReference type="Pfam" id="PF00512">
    <property type="entry name" value="HisKA"/>
    <property type="match status" value="1"/>
</dbReference>
<dbReference type="PROSITE" id="PS50109">
    <property type="entry name" value="HIS_KIN"/>
    <property type="match status" value="1"/>
</dbReference>
<keyword evidence="9" id="KW-0418">Kinase</keyword>
<dbReference type="Gene3D" id="2.10.70.100">
    <property type="match status" value="1"/>
</dbReference>
<dbReference type="Proteomes" id="UP000484015">
    <property type="component" value="Unassembled WGS sequence"/>
</dbReference>
<evidence type="ECO:0000313" key="22">
    <source>
        <dbReference type="Proteomes" id="UP000484015"/>
    </source>
</evidence>
<evidence type="ECO:0000256" key="2">
    <source>
        <dbReference type="ARBA" id="ARBA00004370"/>
    </source>
</evidence>
<evidence type="ECO:0000259" key="19">
    <source>
        <dbReference type="PROSITE" id="PS50112"/>
    </source>
</evidence>
<dbReference type="InterPro" id="IPR036890">
    <property type="entry name" value="HATPase_C_sf"/>
</dbReference>
<comment type="caution">
    <text evidence="21">The sequence shown here is derived from an EMBL/GenBank/DDBJ whole genome shotgun (WGS) entry which is preliminary data.</text>
</comment>
<dbReference type="CDD" id="cd16922">
    <property type="entry name" value="HATPase_EvgS-ArcB-TorS-like"/>
    <property type="match status" value="1"/>
</dbReference>
<evidence type="ECO:0000259" key="18">
    <source>
        <dbReference type="PROSITE" id="PS50109"/>
    </source>
</evidence>
<comment type="subcellular location">
    <subcellularLocation>
        <location evidence="2">Membrane</location>
    </subcellularLocation>
</comment>
<keyword evidence="6 17" id="KW-0812">Transmembrane</keyword>
<evidence type="ECO:0000256" key="6">
    <source>
        <dbReference type="ARBA" id="ARBA00022692"/>
    </source>
</evidence>
<dbReference type="SUPFAM" id="SSF47384">
    <property type="entry name" value="Homodimeric domain of signal transducing histidine kinase"/>
    <property type="match status" value="1"/>
</dbReference>
<dbReference type="SUPFAM" id="SSF55874">
    <property type="entry name" value="ATPase domain of HSP90 chaperone/DNA topoisomerase II/histidine kinase"/>
    <property type="match status" value="1"/>
</dbReference>
<keyword evidence="8" id="KW-0547">Nucleotide-binding</keyword>
<reference evidence="21 22" key="1">
    <citation type="submission" date="2019-11" db="EMBL/GenBank/DDBJ databases">
        <title>Type strains purchased from KCTC, JCM and DSMZ.</title>
        <authorList>
            <person name="Lu H."/>
        </authorList>
    </citation>
    <scope>NUCLEOTIDE SEQUENCE [LARGE SCALE GENOMIC DNA]</scope>
    <source>
        <strain evidence="21 22">KCTC 42409</strain>
    </source>
</reference>
<evidence type="ECO:0000256" key="13">
    <source>
        <dbReference type="ARBA" id="ARBA00023026"/>
    </source>
</evidence>
<dbReference type="GO" id="GO:0000155">
    <property type="term" value="F:phosphorelay sensor kinase activity"/>
    <property type="evidence" value="ECO:0007669"/>
    <property type="project" value="InterPro"/>
</dbReference>
<dbReference type="PRINTS" id="PR00344">
    <property type="entry name" value="BCTRLSENSOR"/>
</dbReference>
<keyword evidence="7" id="KW-0732">Signal</keyword>
<protein>
    <recommendedName>
        <fullName evidence="16">Virulence sensor protein BvgS</fullName>
        <ecNumber evidence="3">2.7.13.3</ecNumber>
    </recommendedName>
</protein>
<dbReference type="NCBIfam" id="TIGR00229">
    <property type="entry name" value="sensory_box"/>
    <property type="match status" value="1"/>
</dbReference>
<dbReference type="PANTHER" id="PTHR43047:SF72">
    <property type="entry name" value="OSMOSENSING HISTIDINE PROTEIN KINASE SLN1"/>
    <property type="match status" value="1"/>
</dbReference>
<dbReference type="SUPFAM" id="SSF55785">
    <property type="entry name" value="PYP-like sensor domain (PAS domain)"/>
    <property type="match status" value="1"/>
</dbReference>
<dbReference type="InterPro" id="IPR000700">
    <property type="entry name" value="PAS-assoc_C"/>
</dbReference>
<dbReference type="EMBL" id="WNLA01000012">
    <property type="protein sequence ID" value="MTW03889.1"/>
    <property type="molecule type" value="Genomic_DNA"/>
</dbReference>
<dbReference type="GO" id="GO:0005524">
    <property type="term" value="F:ATP binding"/>
    <property type="evidence" value="ECO:0007669"/>
    <property type="project" value="UniProtKB-KW"/>
</dbReference>
<keyword evidence="22" id="KW-1185">Reference proteome</keyword>
<evidence type="ECO:0000256" key="14">
    <source>
        <dbReference type="ARBA" id="ARBA00023136"/>
    </source>
</evidence>
<dbReference type="Gene3D" id="1.10.287.130">
    <property type="match status" value="1"/>
</dbReference>
<dbReference type="SMART" id="SM00086">
    <property type="entry name" value="PAC"/>
    <property type="match status" value="1"/>
</dbReference>
<dbReference type="SMART" id="SM00388">
    <property type="entry name" value="HisKA"/>
    <property type="match status" value="1"/>
</dbReference>
<dbReference type="InterPro" id="IPR003594">
    <property type="entry name" value="HATPase_dom"/>
</dbReference>
<dbReference type="EC" id="2.7.13.3" evidence="3"/>
<dbReference type="PANTHER" id="PTHR43047">
    <property type="entry name" value="TWO-COMPONENT HISTIDINE PROTEIN KINASE"/>
    <property type="match status" value="1"/>
</dbReference>
<dbReference type="GO" id="GO:0005886">
    <property type="term" value="C:plasma membrane"/>
    <property type="evidence" value="ECO:0007669"/>
    <property type="project" value="TreeGrafter"/>
</dbReference>
<evidence type="ECO:0000256" key="7">
    <source>
        <dbReference type="ARBA" id="ARBA00022729"/>
    </source>
</evidence>
<dbReference type="PROSITE" id="PS50112">
    <property type="entry name" value="PAS"/>
    <property type="match status" value="1"/>
</dbReference>
<gene>
    <name evidence="21" type="ORF">GM668_17535</name>
</gene>
<proteinExistence type="predicted"/>
<keyword evidence="5" id="KW-0808">Transferase</keyword>
<evidence type="ECO:0000256" key="10">
    <source>
        <dbReference type="ARBA" id="ARBA00022840"/>
    </source>
</evidence>
<dbReference type="CDD" id="cd00130">
    <property type="entry name" value="PAS"/>
    <property type="match status" value="1"/>
</dbReference>
<comment type="function">
    <text evidence="15">Member of the two-component regulatory system BvgS/BvgA. Phosphorylates BvgA via a four-step phosphorelay in response to environmental signals.</text>
</comment>
<feature type="transmembrane region" description="Helical" evidence="17">
    <location>
        <begin position="12"/>
        <end position="37"/>
    </location>
</feature>
<dbReference type="FunFam" id="3.30.565.10:FF:000010">
    <property type="entry name" value="Sensor histidine kinase RcsC"/>
    <property type="match status" value="1"/>
</dbReference>
<keyword evidence="12" id="KW-0902">Two-component regulatory system</keyword>
<dbReference type="Gene3D" id="3.30.565.10">
    <property type="entry name" value="Histidine kinase-like ATPase, C-terminal domain"/>
    <property type="match status" value="1"/>
</dbReference>
<dbReference type="CDD" id="cd00082">
    <property type="entry name" value="HisKA"/>
    <property type="match status" value="1"/>
</dbReference>
<dbReference type="OrthoDB" id="9810730at2"/>
<accession>A0A6L6Q385</accession>